<dbReference type="PANTHER" id="PTHR31650:SF34">
    <property type="entry name" value="O-ACYLTRANSFERASE WSD1-LIKE ISOFORM X1"/>
    <property type="match status" value="1"/>
</dbReference>
<gene>
    <name evidence="2" type="ORF">Csa_7G051320</name>
</gene>
<organism evidence="2 3">
    <name type="scientific">Cucumis sativus</name>
    <name type="common">Cucumber</name>
    <dbReference type="NCBI Taxonomy" id="3659"/>
    <lineage>
        <taxon>Eukaryota</taxon>
        <taxon>Viridiplantae</taxon>
        <taxon>Streptophyta</taxon>
        <taxon>Embryophyta</taxon>
        <taxon>Tracheophyta</taxon>
        <taxon>Spermatophyta</taxon>
        <taxon>Magnoliopsida</taxon>
        <taxon>eudicotyledons</taxon>
        <taxon>Gunneridae</taxon>
        <taxon>Pentapetalae</taxon>
        <taxon>rosids</taxon>
        <taxon>fabids</taxon>
        <taxon>Cucurbitales</taxon>
        <taxon>Cucurbitaceae</taxon>
        <taxon>Benincaseae</taxon>
        <taxon>Cucumis</taxon>
    </lineage>
</organism>
<evidence type="ECO:0000259" key="1">
    <source>
        <dbReference type="Pfam" id="PF06974"/>
    </source>
</evidence>
<reference evidence="2 3" key="1">
    <citation type="journal article" date="2009" name="Nat. Genet.">
        <title>The genome of the cucumber, Cucumis sativus L.</title>
        <authorList>
            <person name="Huang S."/>
            <person name="Li R."/>
            <person name="Zhang Z."/>
            <person name="Li L."/>
            <person name="Gu X."/>
            <person name="Fan W."/>
            <person name="Lucas W.J."/>
            <person name="Wang X."/>
            <person name="Xie B."/>
            <person name="Ni P."/>
            <person name="Ren Y."/>
            <person name="Zhu H."/>
            <person name="Li J."/>
            <person name="Lin K."/>
            <person name="Jin W."/>
            <person name="Fei Z."/>
            <person name="Li G."/>
            <person name="Staub J."/>
            <person name="Kilian A."/>
            <person name="van der Vossen E.A."/>
            <person name="Wu Y."/>
            <person name="Guo J."/>
            <person name="He J."/>
            <person name="Jia Z."/>
            <person name="Ren Y."/>
            <person name="Tian G."/>
            <person name="Lu Y."/>
            <person name="Ruan J."/>
            <person name="Qian W."/>
            <person name="Wang M."/>
            <person name="Huang Q."/>
            <person name="Li B."/>
            <person name="Xuan Z."/>
            <person name="Cao J."/>
            <person name="Asan"/>
            <person name="Wu Z."/>
            <person name="Zhang J."/>
            <person name="Cai Q."/>
            <person name="Bai Y."/>
            <person name="Zhao B."/>
            <person name="Han Y."/>
            <person name="Li Y."/>
            <person name="Li X."/>
            <person name="Wang S."/>
            <person name="Shi Q."/>
            <person name="Liu S."/>
            <person name="Cho W.K."/>
            <person name="Kim J.Y."/>
            <person name="Xu Y."/>
            <person name="Heller-Uszynska K."/>
            <person name="Miao H."/>
            <person name="Cheng Z."/>
            <person name="Zhang S."/>
            <person name="Wu J."/>
            <person name="Yang Y."/>
            <person name="Kang H."/>
            <person name="Li M."/>
            <person name="Liang H."/>
            <person name="Ren X."/>
            <person name="Shi Z."/>
            <person name="Wen M."/>
            <person name="Jian M."/>
            <person name="Yang H."/>
            <person name="Zhang G."/>
            <person name="Yang Z."/>
            <person name="Chen R."/>
            <person name="Liu S."/>
            <person name="Li J."/>
            <person name="Ma L."/>
            <person name="Liu H."/>
            <person name="Zhou Y."/>
            <person name="Zhao J."/>
            <person name="Fang X."/>
            <person name="Li G."/>
            <person name="Fang L."/>
            <person name="Li Y."/>
            <person name="Liu D."/>
            <person name="Zheng H."/>
            <person name="Zhang Y."/>
            <person name="Qin N."/>
            <person name="Li Z."/>
            <person name="Yang G."/>
            <person name="Yang S."/>
            <person name="Bolund L."/>
            <person name="Kristiansen K."/>
            <person name="Zheng H."/>
            <person name="Li S."/>
            <person name="Zhang X."/>
            <person name="Yang H."/>
            <person name="Wang J."/>
            <person name="Sun R."/>
            <person name="Zhang B."/>
            <person name="Jiang S."/>
            <person name="Wang J."/>
            <person name="Du Y."/>
            <person name="Li S."/>
        </authorList>
    </citation>
    <scope>NUCLEOTIDE SEQUENCE [LARGE SCALE GENOMIC DNA]</scope>
    <source>
        <strain evidence="3">cv. 9930</strain>
    </source>
</reference>
<protein>
    <recommendedName>
        <fullName evidence="1">O-acyltransferase WSD1 C-terminal domain-containing protein</fullName>
    </recommendedName>
</protein>
<dbReference type="OMA" id="VFFNARE"/>
<dbReference type="InterPro" id="IPR009721">
    <property type="entry name" value="O-acyltransferase_WSD1_C"/>
</dbReference>
<dbReference type="Pfam" id="PF06974">
    <property type="entry name" value="WS_DGAT_C"/>
    <property type="match status" value="1"/>
</dbReference>
<sequence length="175" mass="19972">MFGNYKSVEDMLKPNSNAPWGNRLALLLIDIPKLTDYELSNPIQFIKAAQKLIKRKRYSYATFLLDKLMEMVHKLKGPEVAAKYMYKMVRNSSLSISNMIGPKEKMALLGHPAKGVYFILFGIPQSLIITMVSYMENLRIAFGSEKEFIDQEKLTSCMKTAFEHMYKAASVDVSI</sequence>
<reference evidence="2 3" key="4">
    <citation type="journal article" date="2011" name="BMC Genomics">
        <title>RNA-Seq improves annotation of protein-coding genes in the cucumber genome.</title>
        <authorList>
            <person name="Li Z."/>
            <person name="Zhang Z."/>
            <person name="Yan P."/>
            <person name="Huang S."/>
            <person name="Fei Z."/>
            <person name="Lin K."/>
        </authorList>
    </citation>
    <scope>NUCLEOTIDE SEQUENCE [LARGE SCALE GENOMIC DNA]</scope>
    <source>
        <strain evidence="3">cv. 9930</strain>
    </source>
</reference>
<dbReference type="STRING" id="3659.A0A0A0K5T3"/>
<proteinExistence type="predicted"/>
<feature type="domain" description="O-acyltransferase WSD1 C-terminal" evidence="1">
    <location>
        <begin position="20"/>
        <end position="165"/>
    </location>
</feature>
<reference evidence="2 3" key="2">
    <citation type="journal article" date="2009" name="PLoS ONE">
        <title>An integrated genetic and cytogenetic map of the cucumber genome.</title>
        <authorList>
            <person name="Ren Y."/>
            <person name="Zhang Z."/>
            <person name="Liu J."/>
            <person name="Staub J.E."/>
            <person name="Han Y."/>
            <person name="Cheng Z."/>
            <person name="Li X."/>
            <person name="Lu J."/>
            <person name="Miao H."/>
            <person name="Kang H."/>
            <person name="Xie B."/>
            <person name="Gu X."/>
            <person name="Wang X."/>
            <person name="Du Y."/>
            <person name="Jin W."/>
            <person name="Huang S."/>
        </authorList>
    </citation>
    <scope>NUCLEOTIDE SEQUENCE [LARGE SCALE GENOMIC DNA]</scope>
    <source>
        <strain evidence="3">cv. 9930</strain>
    </source>
</reference>
<dbReference type="GO" id="GO:0008374">
    <property type="term" value="F:O-acyltransferase activity"/>
    <property type="evidence" value="ECO:0000318"/>
    <property type="project" value="GO_Central"/>
</dbReference>
<dbReference type="eggNOG" id="ENOG502QSH5">
    <property type="taxonomic scope" value="Eukaryota"/>
</dbReference>
<evidence type="ECO:0000313" key="3">
    <source>
        <dbReference type="Proteomes" id="UP000029981"/>
    </source>
</evidence>
<dbReference type="PANTHER" id="PTHR31650">
    <property type="entry name" value="O-ACYLTRANSFERASE (WSD1-LIKE) FAMILY PROTEIN"/>
    <property type="match status" value="1"/>
</dbReference>
<keyword evidence="3" id="KW-1185">Reference proteome</keyword>
<name>A0A0A0K5T3_CUCSA</name>
<dbReference type="GO" id="GO:0005886">
    <property type="term" value="C:plasma membrane"/>
    <property type="evidence" value="ECO:0000318"/>
    <property type="project" value="GO_Central"/>
</dbReference>
<dbReference type="Proteomes" id="UP000029981">
    <property type="component" value="Chromosome 7"/>
</dbReference>
<dbReference type="GO" id="GO:0019432">
    <property type="term" value="P:triglyceride biosynthetic process"/>
    <property type="evidence" value="ECO:0000318"/>
    <property type="project" value="GO_Central"/>
</dbReference>
<dbReference type="AlphaFoldDB" id="A0A0A0K5T3"/>
<dbReference type="InterPro" id="IPR045034">
    <property type="entry name" value="O-acyltransferase_WSD1-like"/>
</dbReference>
<dbReference type="EMBL" id="CM002928">
    <property type="protein sequence ID" value="KGN43652.1"/>
    <property type="molecule type" value="Genomic_DNA"/>
</dbReference>
<dbReference type="Gramene" id="KGN43652">
    <property type="protein sequence ID" value="KGN43652"/>
    <property type="gene ID" value="Csa_7G051320"/>
</dbReference>
<evidence type="ECO:0000313" key="2">
    <source>
        <dbReference type="EMBL" id="KGN43652.1"/>
    </source>
</evidence>
<reference evidence="2 3" key="3">
    <citation type="journal article" date="2010" name="BMC Genomics">
        <title>Transcriptome sequencing and comparative analysis of cucumber flowers with different sex types.</title>
        <authorList>
            <person name="Guo S."/>
            <person name="Zheng Y."/>
            <person name="Joung J.G."/>
            <person name="Liu S."/>
            <person name="Zhang Z."/>
            <person name="Crasta O.R."/>
            <person name="Sobral B.W."/>
            <person name="Xu Y."/>
            <person name="Huang S."/>
            <person name="Fei Z."/>
        </authorList>
    </citation>
    <scope>NUCLEOTIDE SEQUENCE [LARGE SCALE GENOMIC DNA]</scope>
    <source>
        <strain evidence="3">cv. 9930</strain>
    </source>
</reference>
<accession>A0A0A0K5T3</accession>